<proteinExistence type="predicted"/>
<reference evidence="1 2" key="1">
    <citation type="journal article" date="2014" name="PLoS ONE">
        <title>De novo Genome Assembly of the Fungal Plant Pathogen Pyrenophora semeniperda.</title>
        <authorList>
            <person name="Soliai M.M."/>
            <person name="Meyer S.E."/>
            <person name="Udall J.A."/>
            <person name="Elzinga D.E."/>
            <person name="Hermansen R.A."/>
            <person name="Bodily P.M."/>
            <person name="Hart A.A."/>
            <person name="Coleman C.E."/>
        </authorList>
    </citation>
    <scope>NUCLEOTIDE SEQUENCE [LARGE SCALE GENOMIC DNA]</scope>
    <source>
        <strain evidence="1 2">CCB06</strain>
        <tissue evidence="1">Mycelium</tissue>
    </source>
</reference>
<organism evidence="1 2">
    <name type="scientific">Pyrenophora seminiperda CCB06</name>
    <dbReference type="NCBI Taxonomy" id="1302712"/>
    <lineage>
        <taxon>Eukaryota</taxon>
        <taxon>Fungi</taxon>
        <taxon>Dikarya</taxon>
        <taxon>Ascomycota</taxon>
        <taxon>Pezizomycotina</taxon>
        <taxon>Dothideomycetes</taxon>
        <taxon>Pleosporomycetidae</taxon>
        <taxon>Pleosporales</taxon>
        <taxon>Pleosporineae</taxon>
        <taxon>Pleosporaceae</taxon>
        <taxon>Pyrenophora</taxon>
    </lineage>
</organism>
<name>A0A3M7M0W0_9PLEO</name>
<dbReference type="EMBL" id="KE747814">
    <property type="protein sequence ID" value="RMZ68072.1"/>
    <property type="molecule type" value="Genomic_DNA"/>
</dbReference>
<keyword evidence="2" id="KW-1185">Reference proteome</keyword>
<gene>
    <name evidence="1" type="ORF">GMOD_00004241</name>
</gene>
<protein>
    <submittedName>
        <fullName evidence="1">Uncharacterized protein</fullName>
    </submittedName>
</protein>
<accession>A0A3M7M0W0</accession>
<sequence length="170" mass="19295">MFSITYSTRSYRFTFGHNYTNTSRTTTLHLPHVILLLLHIPTKSLSPRPSGILAKPAALHASYGNIFVKPLIATTPPNQNASFHHLGNPPGHRRRRLSQPNFSSLAKLMHGLRLHGWLDGYYKDAIYHYDQYLCPSIGLIYNLLMSLPPCAATFFLAKMLIYVQRKVYPG</sequence>
<evidence type="ECO:0000313" key="1">
    <source>
        <dbReference type="EMBL" id="RMZ68072.1"/>
    </source>
</evidence>
<evidence type="ECO:0000313" key="2">
    <source>
        <dbReference type="Proteomes" id="UP000265663"/>
    </source>
</evidence>
<dbReference type="AlphaFoldDB" id="A0A3M7M0W0"/>
<dbReference type="Proteomes" id="UP000265663">
    <property type="component" value="Unassembled WGS sequence"/>
</dbReference>